<dbReference type="NCBIfam" id="TIGR01195">
    <property type="entry name" value="oadG_fam"/>
    <property type="match status" value="1"/>
</dbReference>
<sequence>MKKKLSVLLCVLVAMLCFTACGSKKENLQYDKSTITQATDFLIEYCNSADADTIEQWNKMTDFQIESQLNQAGVPFTKDSFLAALDAWQQGTKECGEYVSHGDYKFEPSSDELKVTTSAKFKDRDADITFVFDEDLYLDSTTIDAHYSIGEIMEKAGLNTILGMGTVFVILIFISILISLFKYIPALEEKFKNKGKAESTQEAAPAPAAVAAPVVEEASNDDELAAVISAAIAAYEAEAGGSTDGFVVRSIKRRPSNKWHA</sequence>
<dbReference type="EMBL" id="CYXO01000006">
    <property type="protein sequence ID" value="CUM95492.1"/>
    <property type="molecule type" value="Genomic_DNA"/>
</dbReference>
<evidence type="ECO:0000256" key="4">
    <source>
        <dbReference type="ARBA" id="ARBA00022989"/>
    </source>
</evidence>
<dbReference type="GO" id="GO:0005886">
    <property type="term" value="C:plasma membrane"/>
    <property type="evidence" value="ECO:0007669"/>
    <property type="project" value="UniProtKB-SubCell"/>
</dbReference>
<dbReference type="InterPro" id="IPR024981">
    <property type="entry name" value="DUF3887"/>
</dbReference>
<accession>A0A173SYA1</accession>
<evidence type="ECO:0000259" key="8">
    <source>
        <dbReference type="Pfam" id="PF13026"/>
    </source>
</evidence>
<feature type="domain" description="DUF3887" evidence="8">
    <location>
        <begin position="55"/>
        <end position="136"/>
    </location>
</feature>
<comment type="subcellular location">
    <subcellularLocation>
        <location evidence="1">Cell membrane</location>
    </subcellularLocation>
</comment>
<dbReference type="eggNOG" id="ENOG5032WHQ">
    <property type="taxonomic scope" value="Bacteria"/>
</dbReference>
<dbReference type="GO" id="GO:0036376">
    <property type="term" value="P:sodium ion export across plasma membrane"/>
    <property type="evidence" value="ECO:0007669"/>
    <property type="project" value="InterPro"/>
</dbReference>
<evidence type="ECO:0000256" key="7">
    <source>
        <dbReference type="SAM" id="SignalP"/>
    </source>
</evidence>
<keyword evidence="7" id="KW-0732">Signal</keyword>
<gene>
    <name evidence="10" type="ORF">ERS852526_02184</name>
    <name evidence="9" type="ORF">ERS852573_01286</name>
</gene>
<evidence type="ECO:0000256" key="3">
    <source>
        <dbReference type="ARBA" id="ARBA00022692"/>
    </source>
</evidence>
<reference evidence="11 12" key="1">
    <citation type="submission" date="2015-09" db="EMBL/GenBank/DDBJ databases">
        <authorList>
            <consortium name="Pathogen Informatics"/>
        </authorList>
    </citation>
    <scope>NUCLEOTIDE SEQUENCE [LARGE SCALE GENOMIC DNA]</scope>
    <source>
        <strain evidence="10 11">2789STDY5834914</strain>
        <strain evidence="9 12">2789STDY5834961</strain>
    </source>
</reference>
<dbReference type="Pfam" id="PF13026">
    <property type="entry name" value="DUF3887"/>
    <property type="match status" value="1"/>
</dbReference>
<feature type="signal peptide" evidence="7">
    <location>
        <begin position="1"/>
        <end position="20"/>
    </location>
</feature>
<dbReference type="Proteomes" id="UP000095597">
    <property type="component" value="Unassembled WGS sequence"/>
</dbReference>
<keyword evidence="4 6" id="KW-1133">Transmembrane helix</keyword>
<evidence type="ECO:0000256" key="5">
    <source>
        <dbReference type="ARBA" id="ARBA00023136"/>
    </source>
</evidence>
<evidence type="ECO:0000313" key="11">
    <source>
        <dbReference type="Proteomes" id="UP000095485"/>
    </source>
</evidence>
<evidence type="ECO:0000313" key="12">
    <source>
        <dbReference type="Proteomes" id="UP000095597"/>
    </source>
</evidence>
<dbReference type="InterPro" id="IPR005899">
    <property type="entry name" value="Na_pump_deCOase"/>
</dbReference>
<keyword evidence="2" id="KW-1003">Cell membrane</keyword>
<evidence type="ECO:0000256" key="6">
    <source>
        <dbReference type="SAM" id="Phobius"/>
    </source>
</evidence>
<keyword evidence="3 6" id="KW-0812">Transmembrane</keyword>
<dbReference type="GO" id="GO:0015081">
    <property type="term" value="F:sodium ion transmembrane transporter activity"/>
    <property type="evidence" value="ECO:0007669"/>
    <property type="project" value="InterPro"/>
</dbReference>
<feature type="chain" id="PRO_5038212886" evidence="7">
    <location>
        <begin position="21"/>
        <end position="261"/>
    </location>
</feature>
<dbReference type="Pfam" id="PF04277">
    <property type="entry name" value="OAD_gamma"/>
    <property type="match status" value="1"/>
</dbReference>
<keyword evidence="5 6" id="KW-0472">Membrane</keyword>
<evidence type="ECO:0000256" key="2">
    <source>
        <dbReference type="ARBA" id="ARBA00022475"/>
    </source>
</evidence>
<name>A0A173SYA1_9FIRM</name>
<organism evidence="9 12">
    <name type="scientific">Dorea longicatena</name>
    <dbReference type="NCBI Taxonomy" id="88431"/>
    <lineage>
        <taxon>Bacteria</taxon>
        <taxon>Bacillati</taxon>
        <taxon>Bacillota</taxon>
        <taxon>Clostridia</taxon>
        <taxon>Lachnospirales</taxon>
        <taxon>Lachnospiraceae</taxon>
        <taxon>Dorea</taxon>
    </lineage>
</organism>
<dbReference type="EMBL" id="CZAY01000016">
    <property type="protein sequence ID" value="CUP87601.1"/>
    <property type="molecule type" value="Genomic_DNA"/>
</dbReference>
<evidence type="ECO:0000256" key="1">
    <source>
        <dbReference type="ARBA" id="ARBA00004236"/>
    </source>
</evidence>
<dbReference type="AlphaFoldDB" id="A0A173SYA1"/>
<proteinExistence type="predicted"/>
<evidence type="ECO:0000313" key="9">
    <source>
        <dbReference type="EMBL" id="CUM95492.1"/>
    </source>
</evidence>
<feature type="transmembrane region" description="Helical" evidence="6">
    <location>
        <begin position="161"/>
        <end position="184"/>
    </location>
</feature>
<dbReference type="STRING" id="88431.ERS852423_00470"/>
<evidence type="ECO:0000313" key="10">
    <source>
        <dbReference type="EMBL" id="CUP87601.1"/>
    </source>
</evidence>
<dbReference type="Proteomes" id="UP000095485">
    <property type="component" value="Unassembled WGS sequence"/>
</dbReference>
<protein>
    <submittedName>
        <fullName evidence="9">Na+-transporting methylmalonyl-CoA/oxaloacetate decarboxylase, gamma subunit</fullName>
    </submittedName>
</protein>